<evidence type="ECO:0000256" key="1">
    <source>
        <dbReference type="ARBA" id="ARBA00001917"/>
    </source>
</evidence>
<dbReference type="InterPro" id="IPR012349">
    <property type="entry name" value="Split_barrel_FMN-bd"/>
</dbReference>
<dbReference type="Proteomes" id="UP000078397">
    <property type="component" value="Unassembled WGS sequence"/>
</dbReference>
<dbReference type="InterPro" id="IPR052174">
    <property type="entry name" value="Flavoredoxin"/>
</dbReference>
<dbReference type="AlphaFoldDB" id="A0A179G6W5"/>
<dbReference type="InterPro" id="IPR002563">
    <property type="entry name" value="Flavin_Rdtase-like_dom"/>
</dbReference>
<keyword evidence="2" id="KW-0285">Flavoprotein</keyword>
<evidence type="ECO:0000259" key="4">
    <source>
        <dbReference type="Pfam" id="PF01613"/>
    </source>
</evidence>
<evidence type="ECO:0000313" key="5">
    <source>
        <dbReference type="EMBL" id="OAQ73537.1"/>
    </source>
</evidence>
<proteinExistence type="inferred from homology"/>
<dbReference type="RefSeq" id="XP_018149620.1">
    <property type="nucleotide sequence ID" value="XM_018290806.1"/>
</dbReference>
<gene>
    <name evidence="5" type="ORF">VFPPC_13029</name>
</gene>
<dbReference type="STRING" id="1380566.A0A179G6W5"/>
<dbReference type="KEGG" id="pchm:VFPPC_13029"/>
<dbReference type="OrthoDB" id="10250990at2759"/>
<dbReference type="GeneID" id="28854800"/>
<dbReference type="Gene3D" id="2.30.110.10">
    <property type="entry name" value="Electron Transport, Fmn-binding Protein, Chain A"/>
    <property type="match status" value="1"/>
</dbReference>
<dbReference type="PANTHER" id="PTHR43567">
    <property type="entry name" value="FLAVOREDOXIN-RELATED-RELATED"/>
    <property type="match status" value="1"/>
</dbReference>
<comment type="similarity">
    <text evidence="3">Belongs to the flavoredoxin family.</text>
</comment>
<organism evidence="5 6">
    <name type="scientific">Pochonia chlamydosporia 170</name>
    <dbReference type="NCBI Taxonomy" id="1380566"/>
    <lineage>
        <taxon>Eukaryota</taxon>
        <taxon>Fungi</taxon>
        <taxon>Dikarya</taxon>
        <taxon>Ascomycota</taxon>
        <taxon>Pezizomycotina</taxon>
        <taxon>Sordariomycetes</taxon>
        <taxon>Hypocreomycetidae</taxon>
        <taxon>Hypocreales</taxon>
        <taxon>Clavicipitaceae</taxon>
        <taxon>Pochonia</taxon>
    </lineage>
</organism>
<dbReference type="SUPFAM" id="SSF50475">
    <property type="entry name" value="FMN-binding split barrel"/>
    <property type="match status" value="1"/>
</dbReference>
<evidence type="ECO:0000256" key="2">
    <source>
        <dbReference type="ARBA" id="ARBA00022630"/>
    </source>
</evidence>
<accession>A0A179G6W5</accession>
<evidence type="ECO:0000256" key="3">
    <source>
        <dbReference type="ARBA" id="ARBA00038054"/>
    </source>
</evidence>
<feature type="domain" description="Flavin reductase like" evidence="4">
    <location>
        <begin position="13"/>
        <end position="166"/>
    </location>
</feature>
<evidence type="ECO:0000313" key="6">
    <source>
        <dbReference type="Proteomes" id="UP000078397"/>
    </source>
</evidence>
<name>A0A179G6W5_METCM</name>
<dbReference type="EMBL" id="LSBJ02000001">
    <property type="protein sequence ID" value="OAQ73537.1"/>
    <property type="molecule type" value="Genomic_DNA"/>
</dbReference>
<sequence length="252" mass="27848">MTHSIISPAILYFGTPVLLITSENEDTSHNICAISSVFWLGHRCILGFGAASKTPQNILRTKQCVVNLPDETMTRPVNALSTTTGTERPSSSKLARGYRFVKDKWTCAGLTPQPADFVRPPRIRECPVQMECELAGTHDMMEDVPDRKGVLVALELQVVRVHVVDGIRMKGYANRIDPDLWRPLIMSFQELYGLSGRAGESQLGRIDEELYRRATRSDVVKRLGDGDMAMAEEREGRVNGVNGTNGTVANGC</sequence>
<dbReference type="GO" id="GO:0010181">
    <property type="term" value="F:FMN binding"/>
    <property type="evidence" value="ECO:0007669"/>
    <property type="project" value="InterPro"/>
</dbReference>
<dbReference type="PANTHER" id="PTHR43567:SF1">
    <property type="entry name" value="FLAVOREDOXIN"/>
    <property type="match status" value="1"/>
</dbReference>
<comment type="cofactor">
    <cofactor evidence="1">
        <name>FMN</name>
        <dbReference type="ChEBI" id="CHEBI:58210"/>
    </cofactor>
</comment>
<comment type="caution">
    <text evidence="5">The sequence shown here is derived from an EMBL/GenBank/DDBJ whole genome shotgun (WGS) entry which is preliminary data.</text>
</comment>
<dbReference type="Pfam" id="PF01613">
    <property type="entry name" value="Flavin_Reduct"/>
    <property type="match status" value="1"/>
</dbReference>
<reference evidence="5 6" key="1">
    <citation type="journal article" date="2016" name="PLoS Pathog.">
        <title>Biosynthesis of antibiotic leucinostatins in bio-control fungus Purpureocillium lilacinum and their inhibition on phytophthora revealed by genome mining.</title>
        <authorList>
            <person name="Wang G."/>
            <person name="Liu Z."/>
            <person name="Lin R."/>
            <person name="Li E."/>
            <person name="Mao Z."/>
            <person name="Ling J."/>
            <person name="Yang Y."/>
            <person name="Yin W.B."/>
            <person name="Xie B."/>
        </authorList>
    </citation>
    <scope>NUCLEOTIDE SEQUENCE [LARGE SCALE GENOMIC DNA]</scope>
    <source>
        <strain evidence="5">170</strain>
    </source>
</reference>
<keyword evidence="6" id="KW-1185">Reference proteome</keyword>
<protein>
    <submittedName>
        <fullName evidence="5">Flavin reductase domain-containing protein fmn-binding protein</fullName>
    </submittedName>
</protein>